<evidence type="ECO:0000313" key="1">
    <source>
        <dbReference type="EMBL" id="RSL99697.1"/>
    </source>
</evidence>
<proteinExistence type="predicted"/>
<gene>
    <name evidence="1" type="ORF">CDV31_012058</name>
</gene>
<dbReference type="Proteomes" id="UP000288429">
    <property type="component" value="Unassembled WGS sequence"/>
</dbReference>
<dbReference type="EMBL" id="NIZV01000216">
    <property type="protein sequence ID" value="RSL99697.1"/>
    <property type="molecule type" value="Genomic_DNA"/>
</dbReference>
<dbReference type="AlphaFoldDB" id="A0A428TCG5"/>
<reference evidence="1 2" key="1">
    <citation type="submission" date="2017-06" db="EMBL/GenBank/DDBJ databases">
        <title>Cmopartive genomic analysis of Ambrosia Fusariam Clade fungi.</title>
        <authorList>
            <person name="Stajich J.E."/>
            <person name="Carrillo J."/>
            <person name="Kijimoto T."/>
            <person name="Eskalen A."/>
            <person name="O'Donnell K."/>
            <person name="Kasson M."/>
        </authorList>
    </citation>
    <scope>NUCLEOTIDE SEQUENCE [LARGE SCALE GENOMIC DNA]</scope>
    <source>
        <strain evidence="1 2">NRRL 20438</strain>
    </source>
</reference>
<organism evidence="1 2">
    <name type="scientific">Fusarium ambrosium</name>
    <dbReference type="NCBI Taxonomy" id="131363"/>
    <lineage>
        <taxon>Eukaryota</taxon>
        <taxon>Fungi</taxon>
        <taxon>Dikarya</taxon>
        <taxon>Ascomycota</taxon>
        <taxon>Pezizomycotina</taxon>
        <taxon>Sordariomycetes</taxon>
        <taxon>Hypocreomycetidae</taxon>
        <taxon>Hypocreales</taxon>
        <taxon>Nectriaceae</taxon>
        <taxon>Fusarium</taxon>
        <taxon>Fusarium solani species complex</taxon>
    </lineage>
</organism>
<feature type="non-terminal residue" evidence="1">
    <location>
        <position position="1"/>
    </location>
</feature>
<accession>A0A428TCG5</accession>
<keyword evidence="2" id="KW-1185">Reference proteome</keyword>
<evidence type="ECO:0000313" key="2">
    <source>
        <dbReference type="Proteomes" id="UP000288429"/>
    </source>
</evidence>
<sequence length="52" mass="5695">PRATRISFAVSLHHVLIATGTLSLSAQSHRIAFIINLEPEVPAAALRLIQRH</sequence>
<name>A0A428TCG5_9HYPO</name>
<comment type="caution">
    <text evidence="1">The sequence shown here is derived from an EMBL/GenBank/DDBJ whole genome shotgun (WGS) entry which is preliminary data.</text>
</comment>
<protein>
    <submittedName>
        <fullName evidence="1">Uncharacterized protein</fullName>
    </submittedName>
</protein>